<sequence length="63" mass="7173">MYSLQFSASSSGRSVFYVARLQEFTTYAGHSISEHRDNRGQPIRQTERLGCYAQYPEGKKPLA</sequence>
<dbReference type="AlphaFoldDB" id="A0A1Q5UPE9"/>
<organism evidence="1 2">
    <name type="scientific">Penicillium subrubescens</name>
    <dbReference type="NCBI Taxonomy" id="1316194"/>
    <lineage>
        <taxon>Eukaryota</taxon>
        <taxon>Fungi</taxon>
        <taxon>Dikarya</taxon>
        <taxon>Ascomycota</taxon>
        <taxon>Pezizomycotina</taxon>
        <taxon>Eurotiomycetes</taxon>
        <taxon>Eurotiomycetidae</taxon>
        <taxon>Eurotiales</taxon>
        <taxon>Aspergillaceae</taxon>
        <taxon>Penicillium</taxon>
    </lineage>
</organism>
<evidence type="ECO:0000313" key="1">
    <source>
        <dbReference type="EMBL" id="OKP14334.1"/>
    </source>
</evidence>
<name>A0A1Q5UPE9_9EURO</name>
<protein>
    <submittedName>
        <fullName evidence="1">Uncharacterized protein</fullName>
    </submittedName>
</protein>
<gene>
    <name evidence="1" type="ORF">PENSUB_14113</name>
</gene>
<dbReference type="EMBL" id="MNBE01000099">
    <property type="protein sequence ID" value="OKP14334.1"/>
    <property type="molecule type" value="Genomic_DNA"/>
</dbReference>
<dbReference type="Proteomes" id="UP000186955">
    <property type="component" value="Unassembled WGS sequence"/>
</dbReference>
<proteinExistence type="predicted"/>
<keyword evidence="2" id="KW-1185">Reference proteome</keyword>
<evidence type="ECO:0000313" key="2">
    <source>
        <dbReference type="Proteomes" id="UP000186955"/>
    </source>
</evidence>
<reference evidence="1 2" key="1">
    <citation type="submission" date="2016-10" db="EMBL/GenBank/DDBJ databases">
        <title>Genome sequence of the ascomycete fungus Penicillium subrubescens.</title>
        <authorList>
            <person name="De Vries R.P."/>
            <person name="Peng M."/>
            <person name="Dilokpimol A."/>
            <person name="Hilden K."/>
            <person name="Makela M.R."/>
            <person name="Grigoriev I."/>
            <person name="Riley R."/>
            <person name="Granchi Z."/>
        </authorList>
    </citation>
    <scope>NUCLEOTIDE SEQUENCE [LARGE SCALE GENOMIC DNA]</scope>
    <source>
        <strain evidence="1 2">CBS 132785</strain>
    </source>
</reference>
<comment type="caution">
    <text evidence="1">The sequence shown here is derived from an EMBL/GenBank/DDBJ whole genome shotgun (WGS) entry which is preliminary data.</text>
</comment>
<accession>A0A1Q5UPE9</accession>